<protein>
    <submittedName>
        <fullName evidence="1">Uncharacterized protein</fullName>
    </submittedName>
</protein>
<organism evidence="1 2">
    <name type="scientific">Loktanella fryxellensis</name>
    <dbReference type="NCBI Taxonomy" id="245187"/>
    <lineage>
        <taxon>Bacteria</taxon>
        <taxon>Pseudomonadati</taxon>
        <taxon>Pseudomonadota</taxon>
        <taxon>Alphaproteobacteria</taxon>
        <taxon>Rhodobacterales</taxon>
        <taxon>Roseobacteraceae</taxon>
        <taxon>Loktanella</taxon>
    </lineage>
</organism>
<dbReference type="OrthoDB" id="10013703at2"/>
<proteinExistence type="predicted"/>
<evidence type="ECO:0000313" key="1">
    <source>
        <dbReference type="EMBL" id="SEN73892.1"/>
    </source>
</evidence>
<accession>A0A1H8IZI3</accession>
<dbReference type="Proteomes" id="UP000199585">
    <property type="component" value="Unassembled WGS sequence"/>
</dbReference>
<keyword evidence="2" id="KW-1185">Reference proteome</keyword>
<dbReference type="AlphaFoldDB" id="A0A1H8IZI3"/>
<dbReference type="RefSeq" id="WP_089905439.1">
    <property type="nucleotide sequence ID" value="NZ_FOCI01000031.1"/>
</dbReference>
<reference evidence="1 2" key="1">
    <citation type="submission" date="2016-10" db="EMBL/GenBank/DDBJ databases">
        <authorList>
            <person name="de Groot N.N."/>
        </authorList>
    </citation>
    <scope>NUCLEOTIDE SEQUENCE [LARGE SCALE GENOMIC DNA]</scope>
    <source>
        <strain evidence="1 2">DSM 16213</strain>
    </source>
</reference>
<gene>
    <name evidence="1" type="ORF">SAMN04488003_1315</name>
</gene>
<evidence type="ECO:0000313" key="2">
    <source>
        <dbReference type="Proteomes" id="UP000199585"/>
    </source>
</evidence>
<sequence>MDIHAYDAALAQKFDAAAQQWPDLKIYIDDVSQCFRDVIACFCHPDPQVCRTRFDAASHAYSRMLRGYSKEVPAYLQVFEQAKAHFAKKTEQPPPDKDRLKFFEHCRDFLTTLQRARLMGQPAPTQPQNMPTGNTLMYRATTFLKGFEAADDGQITNWSLLNQSRNESQVASTAQGVGILDAHGTPTSRALFTVRTGQDTLTIAIYDRNPIILHCLVHGPTADLLRTARDDLAGRDLAPLPAQDPVTPAGTDDYTARHYDHRRRGAKRFNASCILAIGANRYWAFSRKLKISDLIRKMPRATPSHADGFDIAAMYDTTFEIRSCVPLGGYVTLYHLHLPQPGLDVVALDGYGHVVLIGADFAIGDVLRFQKSMDHYAGHFRERGDATCPSREFFHIATRFFNDAVPQRTAPGLALSYGNWRVGDCSFALTSIRQVADLGYQVDVLNQDSELIGLDPDTAQTAPHLRALFGEAAMKRIRFNADYLDGLTHLMLGSLGLDPGCRFAFQSRGRTYGNLWQKTMFPEWDGRRTDLVLGSPPLRLQPTQPFGIFFTLDLEKRRWLEQETFLRSLVLWTEGLRTPVRIILNGMTGYRHPHLLNAATLKTFDREEKIVSGIRSRVMRKARNTQLMSIAELDLDGKCRAISEQVHYFIGPLGSGTVVPSVLYSKPGLIYSSHALFKINRDSFKNLNLLIGPCTEMIPQHWVTDTDKRDHRIFPDAEMTSYSISPDKVLTLASSQISYHLKRSA</sequence>
<name>A0A1H8IZI3_9RHOB</name>
<dbReference type="EMBL" id="FOCI01000031">
    <property type="protein sequence ID" value="SEN73892.1"/>
    <property type="molecule type" value="Genomic_DNA"/>
</dbReference>